<dbReference type="Proteomes" id="UP000294813">
    <property type="component" value="Unassembled WGS sequence"/>
</dbReference>
<sequence length="67" mass="7550">MKRRLAYAGADHDIFSDGAIDEIYRFSSGAARLINKVCTHCLLYGAQNQRRIIDDHMVKLVIQGELA</sequence>
<reference evidence="1 2" key="1">
    <citation type="submission" date="2019-03" db="EMBL/GenBank/DDBJ databases">
        <title>Genomic Encyclopedia of Type Strains, Phase IV (KMG-IV): sequencing the most valuable type-strain genomes for metagenomic binning, comparative biology and taxonomic classification.</title>
        <authorList>
            <person name="Goeker M."/>
        </authorList>
    </citation>
    <scope>NUCLEOTIDE SEQUENCE [LARGE SCALE GENOMIC DNA]</scope>
    <source>
        <strain evidence="1 2">DSM 11170</strain>
    </source>
</reference>
<name>A0A4V2SW04_9FIRM</name>
<accession>A0A4V2SW04</accession>
<protein>
    <submittedName>
        <fullName evidence="1">Uncharacterized protein</fullName>
    </submittedName>
</protein>
<comment type="caution">
    <text evidence="1">The sequence shown here is derived from an EMBL/GenBank/DDBJ whole genome shotgun (WGS) entry which is preliminary data.</text>
</comment>
<proteinExistence type="predicted"/>
<dbReference type="EMBL" id="SLXT01000038">
    <property type="protein sequence ID" value="TCP60426.1"/>
    <property type="molecule type" value="Genomic_DNA"/>
</dbReference>
<organism evidence="1 2">
    <name type="scientific">Heliophilum fasciatum</name>
    <dbReference type="NCBI Taxonomy" id="35700"/>
    <lineage>
        <taxon>Bacteria</taxon>
        <taxon>Bacillati</taxon>
        <taxon>Bacillota</taxon>
        <taxon>Clostridia</taxon>
        <taxon>Eubacteriales</taxon>
        <taxon>Heliobacteriaceae</taxon>
        <taxon>Heliophilum</taxon>
    </lineage>
</organism>
<dbReference type="RefSeq" id="WP_165876527.1">
    <property type="nucleotide sequence ID" value="NZ_JAOQNU010000038.1"/>
</dbReference>
<evidence type="ECO:0000313" key="1">
    <source>
        <dbReference type="EMBL" id="TCP60426.1"/>
    </source>
</evidence>
<dbReference type="AlphaFoldDB" id="A0A4V2SW04"/>
<evidence type="ECO:0000313" key="2">
    <source>
        <dbReference type="Proteomes" id="UP000294813"/>
    </source>
</evidence>
<keyword evidence="2" id="KW-1185">Reference proteome</keyword>
<gene>
    <name evidence="1" type="ORF">EDD73_1388</name>
</gene>